<protein>
    <recommendedName>
        <fullName evidence="4">DUF4168 domain-containing protein</fullName>
    </recommendedName>
</protein>
<keyword evidence="1" id="KW-0732">Signal</keyword>
<comment type="caution">
    <text evidence="2">The sequence shown here is derived from an EMBL/GenBank/DDBJ whole genome shotgun (WGS) entry which is preliminary data.</text>
</comment>
<feature type="signal peptide" evidence="1">
    <location>
        <begin position="1"/>
        <end position="23"/>
    </location>
</feature>
<name>A0A2S7KQW9_9FLAO</name>
<proteinExistence type="predicted"/>
<feature type="chain" id="PRO_5015422985" description="DUF4168 domain-containing protein" evidence="1">
    <location>
        <begin position="24"/>
        <end position="99"/>
    </location>
</feature>
<evidence type="ECO:0000313" key="2">
    <source>
        <dbReference type="EMBL" id="PQB05016.1"/>
    </source>
</evidence>
<evidence type="ECO:0000256" key="1">
    <source>
        <dbReference type="SAM" id="SignalP"/>
    </source>
</evidence>
<evidence type="ECO:0000313" key="3">
    <source>
        <dbReference type="Proteomes" id="UP000239800"/>
    </source>
</evidence>
<gene>
    <name evidence="2" type="ORF">BST85_09015</name>
</gene>
<dbReference type="OrthoDB" id="1448757at2"/>
<reference evidence="2 3" key="1">
    <citation type="submission" date="2016-11" db="EMBL/GenBank/DDBJ databases">
        <title>Trade-off between light-utilization and light-protection in marine flavobacteria.</title>
        <authorList>
            <person name="Kumagai Y."/>
        </authorList>
    </citation>
    <scope>NUCLEOTIDE SEQUENCE [LARGE SCALE GENOMIC DNA]</scope>
    <source>
        <strain evidence="2 3">NBRC 107741</strain>
    </source>
</reference>
<dbReference type="EMBL" id="MQUB01000001">
    <property type="protein sequence ID" value="PQB05016.1"/>
    <property type="molecule type" value="Genomic_DNA"/>
</dbReference>
<dbReference type="Proteomes" id="UP000239800">
    <property type="component" value="Unassembled WGS sequence"/>
</dbReference>
<organism evidence="2 3">
    <name type="scientific">Aureitalea marina</name>
    <dbReference type="NCBI Taxonomy" id="930804"/>
    <lineage>
        <taxon>Bacteria</taxon>
        <taxon>Pseudomonadati</taxon>
        <taxon>Bacteroidota</taxon>
        <taxon>Flavobacteriia</taxon>
        <taxon>Flavobacteriales</taxon>
        <taxon>Flavobacteriaceae</taxon>
        <taxon>Aureitalea</taxon>
    </lineage>
</organism>
<dbReference type="RefSeq" id="WP_104812947.1">
    <property type="nucleotide sequence ID" value="NZ_MQUB01000001.1"/>
</dbReference>
<accession>A0A2S7KQW9</accession>
<evidence type="ECO:0008006" key="4">
    <source>
        <dbReference type="Google" id="ProtNLM"/>
    </source>
</evidence>
<keyword evidence="3" id="KW-1185">Reference proteome</keyword>
<sequence>MKRSIWILSFALLLLGGMNTLSAQDLKRSQDRPEVVAKAKVSELSQTLDLTGDQQRTIFRAMVKYEKARSQEENYDLEAVMKKTLTAEQFDQWKKMKDN</sequence>
<dbReference type="AlphaFoldDB" id="A0A2S7KQW9"/>